<evidence type="ECO:0000256" key="2">
    <source>
        <dbReference type="ARBA" id="ARBA00023012"/>
    </source>
</evidence>
<keyword evidence="1 3" id="KW-0597">Phosphoprotein</keyword>
<comment type="caution">
    <text evidence="5">The sequence shown here is derived from an EMBL/GenBank/DDBJ whole genome shotgun (WGS) entry which is preliminary data.</text>
</comment>
<dbReference type="RefSeq" id="WP_128626105.1">
    <property type="nucleotide sequence ID" value="NZ_RKST01000001.1"/>
</dbReference>
<evidence type="ECO:0000256" key="1">
    <source>
        <dbReference type="ARBA" id="ARBA00022553"/>
    </source>
</evidence>
<feature type="domain" description="Response regulatory" evidence="4">
    <location>
        <begin position="3"/>
        <end position="119"/>
    </location>
</feature>
<feature type="modified residue" description="4-aspartylphosphate" evidence="3">
    <location>
        <position position="52"/>
    </location>
</feature>
<reference evidence="5 6" key="1">
    <citation type="submission" date="2018-11" db="EMBL/GenBank/DDBJ databases">
        <title>Pseudaminobacter arsenicus sp. nov., an arsenic-resistant bacterium isolated from arsenic-rich aquifers.</title>
        <authorList>
            <person name="Mu Y."/>
        </authorList>
    </citation>
    <scope>NUCLEOTIDE SEQUENCE [LARGE SCALE GENOMIC DNA]</scope>
    <source>
        <strain evidence="5 6">CB3</strain>
    </source>
</reference>
<keyword evidence="6" id="KW-1185">Reference proteome</keyword>
<dbReference type="EMBL" id="RKST01000001">
    <property type="protein sequence ID" value="RUM99869.1"/>
    <property type="molecule type" value="Genomic_DNA"/>
</dbReference>
<protein>
    <submittedName>
        <fullName evidence="5">Response regulator</fullName>
    </submittedName>
</protein>
<evidence type="ECO:0000259" key="4">
    <source>
        <dbReference type="PROSITE" id="PS50110"/>
    </source>
</evidence>
<evidence type="ECO:0000313" key="5">
    <source>
        <dbReference type="EMBL" id="RUM99869.1"/>
    </source>
</evidence>
<name>A0A432VCJ1_9HYPH</name>
<sequence>MVDVLIAEDDAAILDSLSFILKRAGWSISSVMDGDAALQAVRRQRPRMVVLDIMLPKRTGLEVLKQMRAEEATCNVPVLILTARGQQHDREIAAELRADGFVTKPYSNGEVIEEVRRLLCAAVN</sequence>
<dbReference type="GO" id="GO:0000160">
    <property type="term" value="P:phosphorelay signal transduction system"/>
    <property type="evidence" value="ECO:0007669"/>
    <property type="project" value="UniProtKB-KW"/>
</dbReference>
<dbReference type="AlphaFoldDB" id="A0A432VCJ1"/>
<keyword evidence="2" id="KW-0902">Two-component regulatory system</keyword>
<proteinExistence type="predicted"/>
<evidence type="ECO:0000313" key="6">
    <source>
        <dbReference type="Proteomes" id="UP000281647"/>
    </source>
</evidence>
<dbReference type="Gene3D" id="3.40.50.2300">
    <property type="match status" value="1"/>
</dbReference>
<accession>A0A432VCJ1</accession>
<dbReference type="SMART" id="SM00448">
    <property type="entry name" value="REC"/>
    <property type="match status" value="1"/>
</dbReference>
<gene>
    <name evidence="5" type="ORF">EET67_03010</name>
</gene>
<organism evidence="5 6">
    <name type="scientific">Borborobacter arsenicus</name>
    <dbReference type="NCBI Taxonomy" id="1851146"/>
    <lineage>
        <taxon>Bacteria</taxon>
        <taxon>Pseudomonadati</taxon>
        <taxon>Pseudomonadota</taxon>
        <taxon>Alphaproteobacteria</taxon>
        <taxon>Hyphomicrobiales</taxon>
        <taxon>Phyllobacteriaceae</taxon>
        <taxon>Borborobacter</taxon>
    </lineage>
</organism>
<dbReference type="PANTHER" id="PTHR44591:SF14">
    <property type="entry name" value="PROTEIN PILG"/>
    <property type="match status" value="1"/>
</dbReference>
<dbReference type="InterPro" id="IPR001789">
    <property type="entry name" value="Sig_transdc_resp-reg_receiver"/>
</dbReference>
<dbReference type="SUPFAM" id="SSF52172">
    <property type="entry name" value="CheY-like"/>
    <property type="match status" value="1"/>
</dbReference>
<dbReference type="Pfam" id="PF00072">
    <property type="entry name" value="Response_reg"/>
    <property type="match status" value="1"/>
</dbReference>
<dbReference type="InterPro" id="IPR050595">
    <property type="entry name" value="Bact_response_regulator"/>
</dbReference>
<dbReference type="PROSITE" id="PS50110">
    <property type="entry name" value="RESPONSE_REGULATORY"/>
    <property type="match status" value="1"/>
</dbReference>
<dbReference type="InterPro" id="IPR011006">
    <property type="entry name" value="CheY-like_superfamily"/>
</dbReference>
<dbReference type="Proteomes" id="UP000281647">
    <property type="component" value="Unassembled WGS sequence"/>
</dbReference>
<dbReference type="PANTHER" id="PTHR44591">
    <property type="entry name" value="STRESS RESPONSE REGULATOR PROTEIN 1"/>
    <property type="match status" value="1"/>
</dbReference>
<evidence type="ECO:0000256" key="3">
    <source>
        <dbReference type="PROSITE-ProRule" id="PRU00169"/>
    </source>
</evidence>
<dbReference type="OrthoDB" id="9801602at2"/>